<accession>A0A9C6WDU3</accession>
<dbReference type="KEGG" id="bter:125386434"/>
<dbReference type="GeneID" id="125386434"/>
<dbReference type="OrthoDB" id="7580305at2759"/>
<name>A0A9C6WDU3_BOMTE</name>
<gene>
    <name evidence="2" type="primary">LOC125386434</name>
</gene>
<organism evidence="1 2">
    <name type="scientific">Bombus terrestris</name>
    <name type="common">Buff-tailed bumblebee</name>
    <name type="synonym">Apis terrestris</name>
    <dbReference type="NCBI Taxonomy" id="30195"/>
    <lineage>
        <taxon>Eukaryota</taxon>
        <taxon>Metazoa</taxon>
        <taxon>Ecdysozoa</taxon>
        <taxon>Arthropoda</taxon>
        <taxon>Hexapoda</taxon>
        <taxon>Insecta</taxon>
        <taxon>Pterygota</taxon>
        <taxon>Neoptera</taxon>
        <taxon>Endopterygota</taxon>
        <taxon>Hymenoptera</taxon>
        <taxon>Apocrita</taxon>
        <taxon>Aculeata</taxon>
        <taxon>Apoidea</taxon>
        <taxon>Anthophila</taxon>
        <taxon>Apidae</taxon>
        <taxon>Bombus</taxon>
        <taxon>Bombus</taxon>
    </lineage>
</organism>
<evidence type="ECO:0000313" key="1">
    <source>
        <dbReference type="Proteomes" id="UP000835206"/>
    </source>
</evidence>
<dbReference type="RefSeq" id="XP_048268696.1">
    <property type="nucleotide sequence ID" value="XM_048412739.1"/>
</dbReference>
<dbReference type="AlphaFoldDB" id="A0A9C6WDU3"/>
<evidence type="ECO:0000313" key="2">
    <source>
        <dbReference type="RefSeq" id="XP_048268696.1"/>
    </source>
</evidence>
<protein>
    <submittedName>
        <fullName evidence="2">Uncharacterized protein LOC125386434 isoform X1</fullName>
    </submittedName>
</protein>
<dbReference type="Proteomes" id="UP000835206">
    <property type="component" value="Chromosome 15"/>
</dbReference>
<keyword evidence="1" id="KW-1185">Reference proteome</keyword>
<proteinExistence type="predicted"/>
<reference evidence="2" key="1">
    <citation type="submission" date="2025-08" db="UniProtKB">
        <authorList>
            <consortium name="RefSeq"/>
        </authorList>
    </citation>
    <scope>IDENTIFICATION</scope>
</reference>
<sequence>MCDHCAKVTSQKGYAGQVTCKCDHGEKKNGEAKEKDFGGCCSKKEKKTIGGCCGAKCCAGPQEEGGCCTSPPPKEKLCCGQEN</sequence>